<dbReference type="AlphaFoldDB" id="A0ABD3Y377"/>
<dbReference type="Proteomes" id="UP001634394">
    <property type="component" value="Unassembled WGS sequence"/>
</dbReference>
<dbReference type="Gene3D" id="4.10.60.10">
    <property type="entry name" value="Zinc finger, CCHC-type"/>
    <property type="match status" value="1"/>
</dbReference>
<dbReference type="InterPro" id="IPR001878">
    <property type="entry name" value="Znf_CCHC"/>
</dbReference>
<organism evidence="4 5">
    <name type="scientific">Sinanodonta woodiana</name>
    <name type="common">Chinese pond mussel</name>
    <name type="synonym">Anodonta woodiana</name>
    <dbReference type="NCBI Taxonomy" id="1069815"/>
    <lineage>
        <taxon>Eukaryota</taxon>
        <taxon>Metazoa</taxon>
        <taxon>Spiralia</taxon>
        <taxon>Lophotrochozoa</taxon>
        <taxon>Mollusca</taxon>
        <taxon>Bivalvia</taxon>
        <taxon>Autobranchia</taxon>
        <taxon>Heteroconchia</taxon>
        <taxon>Palaeoheterodonta</taxon>
        <taxon>Unionida</taxon>
        <taxon>Unionoidea</taxon>
        <taxon>Unionidae</taxon>
        <taxon>Unioninae</taxon>
        <taxon>Sinanodonta</taxon>
    </lineage>
</organism>
<dbReference type="SUPFAM" id="SSF57756">
    <property type="entry name" value="Retrovirus zinc finger-like domains"/>
    <property type="match status" value="1"/>
</dbReference>
<evidence type="ECO:0000256" key="2">
    <source>
        <dbReference type="SAM" id="MobiDB-lite"/>
    </source>
</evidence>
<evidence type="ECO:0000259" key="3">
    <source>
        <dbReference type="PROSITE" id="PS50158"/>
    </source>
</evidence>
<evidence type="ECO:0000256" key="1">
    <source>
        <dbReference type="PROSITE-ProRule" id="PRU00047"/>
    </source>
</evidence>
<dbReference type="Pfam" id="PF00098">
    <property type="entry name" value="zf-CCHC"/>
    <property type="match status" value="1"/>
</dbReference>
<name>A0ABD3Y377_SINWO</name>
<evidence type="ECO:0000313" key="4">
    <source>
        <dbReference type="EMBL" id="KAL3892147.1"/>
    </source>
</evidence>
<keyword evidence="5" id="KW-1185">Reference proteome</keyword>
<sequence>MSESPDPEIQFCLNRNEEGRGDVIDDDQYAYDEHGSNQIHSDGEETIYTGQNQNHSHHPRREANNTSTIPIRSFPNFGPTLKPEPFNGKECWEDSNDNSRIGVMLQRIEKRIELLEKGNTPLNNVKDWKNQIQTKSAPRNEKRRTCFVCNSPGHFFRNCPTFIQCKTRTSNGDDDGKNEAPSQGNKRPSSTYNQGNDRPLIQ</sequence>
<dbReference type="GO" id="GO:0008270">
    <property type="term" value="F:zinc ion binding"/>
    <property type="evidence" value="ECO:0007669"/>
    <property type="project" value="UniProtKB-KW"/>
</dbReference>
<protein>
    <recommendedName>
        <fullName evidence="3">CCHC-type domain-containing protein</fullName>
    </recommendedName>
</protein>
<keyword evidence="1" id="KW-0479">Metal-binding</keyword>
<evidence type="ECO:0000313" key="5">
    <source>
        <dbReference type="Proteomes" id="UP001634394"/>
    </source>
</evidence>
<dbReference type="InterPro" id="IPR036875">
    <property type="entry name" value="Znf_CCHC_sf"/>
</dbReference>
<proteinExistence type="predicted"/>
<gene>
    <name evidence="4" type="ORF">ACJMK2_004384</name>
</gene>
<reference evidence="4 5" key="1">
    <citation type="submission" date="2024-11" db="EMBL/GenBank/DDBJ databases">
        <title>Chromosome-level genome assembly of the freshwater bivalve Anodonta woodiana.</title>
        <authorList>
            <person name="Chen X."/>
        </authorList>
    </citation>
    <scope>NUCLEOTIDE SEQUENCE [LARGE SCALE GENOMIC DNA]</scope>
    <source>
        <strain evidence="4">MN2024</strain>
        <tissue evidence="4">Gills</tissue>
    </source>
</reference>
<dbReference type="SMART" id="SM00343">
    <property type="entry name" value="ZnF_C2HC"/>
    <property type="match status" value="1"/>
</dbReference>
<feature type="region of interest" description="Disordered" evidence="2">
    <location>
        <begin position="168"/>
        <end position="202"/>
    </location>
</feature>
<feature type="domain" description="CCHC-type" evidence="3">
    <location>
        <begin position="146"/>
        <end position="160"/>
    </location>
</feature>
<feature type="region of interest" description="Disordered" evidence="2">
    <location>
        <begin position="48"/>
        <end position="95"/>
    </location>
</feature>
<keyword evidence="1" id="KW-0862">Zinc</keyword>
<keyword evidence="1" id="KW-0863">Zinc-finger</keyword>
<dbReference type="PROSITE" id="PS50158">
    <property type="entry name" value="ZF_CCHC"/>
    <property type="match status" value="1"/>
</dbReference>
<comment type="caution">
    <text evidence="4">The sequence shown here is derived from an EMBL/GenBank/DDBJ whole genome shotgun (WGS) entry which is preliminary data.</text>
</comment>
<dbReference type="EMBL" id="JBJQND010000001">
    <property type="protein sequence ID" value="KAL3892147.1"/>
    <property type="molecule type" value="Genomic_DNA"/>
</dbReference>
<feature type="compositionally biased region" description="Polar residues" evidence="2">
    <location>
        <begin position="180"/>
        <end position="196"/>
    </location>
</feature>
<accession>A0ABD3Y377</accession>